<dbReference type="EMBL" id="BOOA01000016">
    <property type="protein sequence ID" value="GIH24228.1"/>
    <property type="molecule type" value="Genomic_DNA"/>
</dbReference>
<keyword evidence="3" id="KW-1185">Reference proteome</keyword>
<protein>
    <submittedName>
        <fullName evidence="2">Uncharacterized protein</fullName>
    </submittedName>
</protein>
<evidence type="ECO:0000256" key="1">
    <source>
        <dbReference type="SAM" id="Phobius"/>
    </source>
</evidence>
<feature type="transmembrane region" description="Helical" evidence="1">
    <location>
        <begin position="424"/>
        <end position="446"/>
    </location>
</feature>
<accession>A0A919UNE1</accession>
<name>A0A919UNE1_9ACTN</name>
<feature type="transmembrane region" description="Helical" evidence="1">
    <location>
        <begin position="363"/>
        <end position="385"/>
    </location>
</feature>
<keyword evidence="1" id="KW-0812">Transmembrane</keyword>
<organism evidence="2 3">
    <name type="scientific">Acrocarpospora phusangensis</name>
    <dbReference type="NCBI Taxonomy" id="1070424"/>
    <lineage>
        <taxon>Bacteria</taxon>
        <taxon>Bacillati</taxon>
        <taxon>Actinomycetota</taxon>
        <taxon>Actinomycetes</taxon>
        <taxon>Streptosporangiales</taxon>
        <taxon>Streptosporangiaceae</taxon>
        <taxon>Acrocarpospora</taxon>
    </lineage>
</organism>
<feature type="transmembrane region" description="Helical" evidence="1">
    <location>
        <begin position="392"/>
        <end position="412"/>
    </location>
</feature>
<gene>
    <name evidence="2" type="ORF">Aph01nite_25380</name>
</gene>
<feature type="transmembrane region" description="Helical" evidence="1">
    <location>
        <begin position="316"/>
        <end position="334"/>
    </location>
</feature>
<dbReference type="Proteomes" id="UP000640052">
    <property type="component" value="Unassembled WGS sequence"/>
</dbReference>
<sequence>MAWLGHPLTVAAVAVLLLNDHVFKALWPGVVTGKLSDFAGLVVAPPLLNLLVGRPRVAIVLTGAVFTLVKTTAVGAALASQAWTFVWGPSQVLADPTDLVALPCLYAAWWVWNHPDPGAVRLVRALTVVPVTVLAVAATGQYRYSPPGAYAVEVRGVMIVVAVRDGGPSSDGTPTGQASVNGGRSWFHHDPEIPPAARSLACLGNRCYRTVPGRLKVEEYGNDRWTTSWEISPGDQDRLWRAYPPDLPEDAEVVESLGIAVQPVAGGHVVVVANGADGIAVRDVYGVWRRLGWGPLGFDEKSAVSLTAPGRYDASVTTRALLVALAAGLAALAAGLRRLDFTAAALALWAGFWLLVTDTQYRPIFLVLGFYLVGASLTVMIVCAVRNRARPQALAMGVATGPAVYFALMAPYHVWGAGGLSHYWHADVLAGVLGVVACVTGVLLTARAADIIRTSVDRAVPPGHFTLSTESYTFGEVTRPGG</sequence>
<evidence type="ECO:0000313" key="3">
    <source>
        <dbReference type="Proteomes" id="UP000640052"/>
    </source>
</evidence>
<proteinExistence type="predicted"/>
<keyword evidence="1" id="KW-1133">Transmembrane helix</keyword>
<comment type="caution">
    <text evidence="2">The sequence shown here is derived from an EMBL/GenBank/DDBJ whole genome shotgun (WGS) entry which is preliminary data.</text>
</comment>
<reference evidence="2" key="1">
    <citation type="submission" date="2021-01" db="EMBL/GenBank/DDBJ databases">
        <title>Whole genome shotgun sequence of Acrocarpospora phusangensis NBRC 108782.</title>
        <authorList>
            <person name="Komaki H."/>
            <person name="Tamura T."/>
        </authorList>
    </citation>
    <scope>NUCLEOTIDE SEQUENCE</scope>
    <source>
        <strain evidence="2">NBRC 108782</strain>
    </source>
</reference>
<keyword evidence="1" id="KW-0472">Membrane</keyword>
<evidence type="ECO:0000313" key="2">
    <source>
        <dbReference type="EMBL" id="GIH24228.1"/>
    </source>
</evidence>
<dbReference type="AlphaFoldDB" id="A0A919UNE1"/>